<sequence>MILSAEFPRPGVRNSGGDIGEQVPVSRLDLHKQQTCLGQLNGTGFPFFQLHLIFASPPFFLFFFLFFFFNQNFLG</sequence>
<keyword evidence="2" id="KW-0472">Membrane</keyword>
<evidence type="ECO:0000256" key="1">
    <source>
        <dbReference type="SAM" id="MobiDB-lite"/>
    </source>
</evidence>
<reference evidence="3" key="1">
    <citation type="submission" date="2015-07" db="EMBL/GenBank/DDBJ databases">
        <title>MeaNS - Measles Nucleotide Surveillance Program.</title>
        <authorList>
            <person name="Tran T."/>
            <person name="Druce J."/>
        </authorList>
    </citation>
    <scope>NUCLEOTIDE SEQUENCE</scope>
    <source>
        <strain evidence="3">UCB-OBI-ISO-001</strain>
        <tissue evidence="3">Gonad</tissue>
    </source>
</reference>
<gene>
    <name evidence="3" type="ORF">OCBIM_22005491mg</name>
</gene>
<dbReference type="AlphaFoldDB" id="A0A0L8FWZ6"/>
<organism evidence="3">
    <name type="scientific">Octopus bimaculoides</name>
    <name type="common">California two-spotted octopus</name>
    <dbReference type="NCBI Taxonomy" id="37653"/>
    <lineage>
        <taxon>Eukaryota</taxon>
        <taxon>Metazoa</taxon>
        <taxon>Spiralia</taxon>
        <taxon>Lophotrochozoa</taxon>
        <taxon>Mollusca</taxon>
        <taxon>Cephalopoda</taxon>
        <taxon>Coleoidea</taxon>
        <taxon>Octopodiformes</taxon>
        <taxon>Octopoda</taxon>
        <taxon>Incirrata</taxon>
        <taxon>Octopodidae</taxon>
        <taxon>Octopus</taxon>
    </lineage>
</organism>
<keyword evidence="2" id="KW-0812">Transmembrane</keyword>
<evidence type="ECO:0000256" key="2">
    <source>
        <dbReference type="SAM" id="Phobius"/>
    </source>
</evidence>
<dbReference type="EMBL" id="KQ425619">
    <property type="protein sequence ID" value="KOF69222.1"/>
    <property type="molecule type" value="Genomic_DNA"/>
</dbReference>
<evidence type="ECO:0000313" key="3">
    <source>
        <dbReference type="EMBL" id="KOF69222.1"/>
    </source>
</evidence>
<keyword evidence="2" id="KW-1133">Transmembrane helix</keyword>
<accession>A0A0L8FWZ6</accession>
<feature type="transmembrane region" description="Helical" evidence="2">
    <location>
        <begin position="47"/>
        <end position="69"/>
    </location>
</feature>
<feature type="region of interest" description="Disordered" evidence="1">
    <location>
        <begin position="1"/>
        <end position="20"/>
    </location>
</feature>
<name>A0A0L8FWZ6_OCTBM</name>
<protein>
    <submittedName>
        <fullName evidence="3">Uncharacterized protein</fullName>
    </submittedName>
</protein>
<proteinExistence type="predicted"/>